<dbReference type="Gene3D" id="3.40.50.720">
    <property type="entry name" value="NAD(P)-binding Rossmann-like Domain"/>
    <property type="match status" value="1"/>
</dbReference>
<dbReference type="GO" id="GO:0016491">
    <property type="term" value="F:oxidoreductase activity"/>
    <property type="evidence" value="ECO:0007669"/>
    <property type="project" value="InterPro"/>
</dbReference>
<dbReference type="AlphaFoldDB" id="A0A0H4QFC3"/>
<dbReference type="InterPro" id="IPR036291">
    <property type="entry name" value="NAD(P)-bd_dom_sf"/>
</dbReference>
<dbReference type="OrthoDB" id="9792162at2"/>
<keyword evidence="4" id="KW-1185">Reference proteome</keyword>
<dbReference type="Pfam" id="PF08240">
    <property type="entry name" value="ADH_N"/>
    <property type="match status" value="1"/>
</dbReference>
<evidence type="ECO:0000259" key="2">
    <source>
        <dbReference type="SMART" id="SM00829"/>
    </source>
</evidence>
<dbReference type="InterPro" id="IPR020843">
    <property type="entry name" value="ER"/>
</dbReference>
<dbReference type="STRING" id="1007676.ABM34_03155"/>
<dbReference type="EMBL" id="CP012034">
    <property type="protein sequence ID" value="AKP66652.1"/>
    <property type="molecule type" value="Genomic_DNA"/>
</dbReference>
<dbReference type="PATRIC" id="fig|1007676.4.peg.653"/>
<dbReference type="KEGG" id="lgn:ABM34_03155"/>
<protein>
    <submittedName>
        <fullName evidence="3">Dehydrogenase</fullName>
    </submittedName>
</protein>
<sequence length="319" mass="34840">MKAAYIEKTGSPENIIIGDLLNPVVNPEEVLVKVEAVSVNHADTFVRSGAFKTGMNFPFVLGRDAVGTVEQLGKKVTDFQIGDKVWTNSMGYDGRQGTTSELISVPINRLYKIPTGVDMLKLVATVHSSATAVILLNDVLQVESGKNLLIEGAAGHVGTKLASLGILMGLNITTTSSPDYFQKIQNLGVTDCRDYHENISDIHSTFDYIVDTSGRVSLEDNLDNLKLGGKIGLITAPSSNKFTFSVRDFYMNLKAIQGFVISHATVDQLYGAAQLINKYVKNQFLLDDDILTLPFSEAAQAHKMLEGNTNHKQRIILTF</sequence>
<evidence type="ECO:0000313" key="3">
    <source>
        <dbReference type="EMBL" id="AKP66652.1"/>
    </source>
</evidence>
<keyword evidence="1" id="KW-0521">NADP</keyword>
<dbReference type="PANTHER" id="PTHR44154:SF1">
    <property type="entry name" value="QUINONE OXIDOREDUCTASE"/>
    <property type="match status" value="1"/>
</dbReference>
<dbReference type="SMART" id="SM00829">
    <property type="entry name" value="PKS_ER"/>
    <property type="match status" value="1"/>
</dbReference>
<dbReference type="Gene3D" id="3.90.180.10">
    <property type="entry name" value="Medium-chain alcohol dehydrogenases, catalytic domain"/>
    <property type="match status" value="1"/>
</dbReference>
<name>A0A0H4QFC3_9LACO</name>
<organism evidence="3 4">
    <name type="scientific">Companilactobacillus ginsenosidimutans</name>
    <dbReference type="NCBI Taxonomy" id="1007676"/>
    <lineage>
        <taxon>Bacteria</taxon>
        <taxon>Bacillati</taxon>
        <taxon>Bacillota</taxon>
        <taxon>Bacilli</taxon>
        <taxon>Lactobacillales</taxon>
        <taxon>Lactobacillaceae</taxon>
        <taxon>Companilactobacillus</taxon>
    </lineage>
</organism>
<accession>A0A0H4QFC3</accession>
<reference evidence="4" key="1">
    <citation type="submission" date="2015-07" db="EMBL/GenBank/DDBJ databases">
        <title>Lactobacillus ginsenosidimutans/EMML 3141/ whole genome sequencing.</title>
        <authorList>
            <person name="Kim M.K."/>
            <person name="Im W.-T."/>
            <person name="Srinivasan S."/>
            <person name="Lee J.-J."/>
        </authorList>
    </citation>
    <scope>NUCLEOTIDE SEQUENCE [LARGE SCALE GENOMIC DNA]</scope>
    <source>
        <strain evidence="4">EMML 3041</strain>
    </source>
</reference>
<evidence type="ECO:0000256" key="1">
    <source>
        <dbReference type="ARBA" id="ARBA00022857"/>
    </source>
</evidence>
<dbReference type="InterPro" id="IPR051603">
    <property type="entry name" value="Zinc-ADH_QOR/CCCR"/>
</dbReference>
<dbReference type="Proteomes" id="UP000036106">
    <property type="component" value="Chromosome"/>
</dbReference>
<dbReference type="RefSeq" id="WP_048703284.1">
    <property type="nucleotide sequence ID" value="NZ_CP012034.1"/>
</dbReference>
<dbReference type="InterPro" id="IPR013154">
    <property type="entry name" value="ADH-like_N"/>
</dbReference>
<dbReference type="SUPFAM" id="SSF50129">
    <property type="entry name" value="GroES-like"/>
    <property type="match status" value="1"/>
</dbReference>
<evidence type="ECO:0000313" key="4">
    <source>
        <dbReference type="Proteomes" id="UP000036106"/>
    </source>
</evidence>
<dbReference type="InterPro" id="IPR011032">
    <property type="entry name" value="GroES-like_sf"/>
</dbReference>
<feature type="domain" description="Enoyl reductase (ER)" evidence="2">
    <location>
        <begin position="10"/>
        <end position="317"/>
    </location>
</feature>
<dbReference type="PANTHER" id="PTHR44154">
    <property type="entry name" value="QUINONE OXIDOREDUCTASE"/>
    <property type="match status" value="1"/>
</dbReference>
<gene>
    <name evidence="3" type="ORF">ABM34_03155</name>
</gene>
<dbReference type="SUPFAM" id="SSF51735">
    <property type="entry name" value="NAD(P)-binding Rossmann-fold domains"/>
    <property type="match status" value="1"/>
</dbReference>
<proteinExistence type="predicted"/>